<proteinExistence type="predicted"/>
<dbReference type="EMBL" id="AAMT01000003">
    <property type="protein sequence ID" value="EAQ14017.1"/>
    <property type="molecule type" value="Genomic_DNA"/>
</dbReference>
<feature type="domain" description="Imelysin-like" evidence="3">
    <location>
        <begin position="24"/>
        <end position="298"/>
    </location>
</feature>
<name>A3VCZ0_9RHOB</name>
<organism evidence="4 5">
    <name type="scientific">Maritimibacter alkaliphilus HTCC2654</name>
    <dbReference type="NCBI Taxonomy" id="314271"/>
    <lineage>
        <taxon>Bacteria</taxon>
        <taxon>Pseudomonadati</taxon>
        <taxon>Pseudomonadota</taxon>
        <taxon>Alphaproteobacteria</taxon>
        <taxon>Rhodobacterales</taxon>
        <taxon>Roseobacteraceae</taxon>
        <taxon>Maritimibacter</taxon>
    </lineage>
</organism>
<keyword evidence="2" id="KW-0732">Signal</keyword>
<comment type="caution">
    <text evidence="4">The sequence shown here is derived from an EMBL/GenBank/DDBJ whole genome shotgun (WGS) entry which is preliminary data.</text>
</comment>
<dbReference type="InterPro" id="IPR038352">
    <property type="entry name" value="Imelysin_sf"/>
</dbReference>
<comment type="subcellular location">
    <subcellularLocation>
        <location evidence="1">Cell envelope</location>
    </subcellularLocation>
</comment>
<dbReference type="CDD" id="cd14659">
    <property type="entry name" value="Imelysin-like_IPPA"/>
    <property type="match status" value="1"/>
</dbReference>
<reference evidence="4 5" key="1">
    <citation type="journal article" date="2010" name="J. Bacteriol.">
        <title>Genome sequences of Pelagibaca bermudensis HTCC2601T and Maritimibacter alkaliphilus HTCC2654T, the type strains of two marine Roseobacter genera.</title>
        <authorList>
            <person name="Thrash J.C."/>
            <person name="Cho J.C."/>
            <person name="Ferriera S."/>
            <person name="Johnson J."/>
            <person name="Vergin K.L."/>
            <person name="Giovannoni S.J."/>
        </authorList>
    </citation>
    <scope>NUCLEOTIDE SEQUENCE [LARGE SCALE GENOMIC DNA]</scope>
    <source>
        <strain evidence="4 5">HTCC2654</strain>
    </source>
</reference>
<dbReference type="eggNOG" id="COG3489">
    <property type="taxonomic scope" value="Bacteria"/>
</dbReference>
<dbReference type="Proteomes" id="UP000002931">
    <property type="component" value="Unassembled WGS sequence"/>
</dbReference>
<dbReference type="GO" id="GO:0030313">
    <property type="term" value="C:cell envelope"/>
    <property type="evidence" value="ECO:0007669"/>
    <property type="project" value="UniProtKB-SubCell"/>
</dbReference>
<gene>
    <name evidence="4" type="ORF">RB2654_13129</name>
</gene>
<evidence type="ECO:0000313" key="5">
    <source>
        <dbReference type="Proteomes" id="UP000002931"/>
    </source>
</evidence>
<keyword evidence="5" id="KW-1185">Reference proteome</keyword>
<accession>A3VCZ0</accession>
<evidence type="ECO:0000259" key="3">
    <source>
        <dbReference type="Pfam" id="PF09375"/>
    </source>
</evidence>
<dbReference type="STRING" id="314271.RB2654_13129"/>
<dbReference type="Gene3D" id="1.20.1420.20">
    <property type="entry name" value="M75 peptidase, HXXE motif"/>
    <property type="match status" value="1"/>
</dbReference>
<evidence type="ECO:0000256" key="1">
    <source>
        <dbReference type="ARBA" id="ARBA00004196"/>
    </source>
</evidence>
<dbReference type="HOGENOM" id="CLU_061785_0_0_5"/>
<dbReference type="AlphaFoldDB" id="A3VCZ0"/>
<dbReference type="Pfam" id="PF09375">
    <property type="entry name" value="Peptidase_M75"/>
    <property type="match status" value="1"/>
</dbReference>
<dbReference type="InterPro" id="IPR034984">
    <property type="entry name" value="Imelysin-like_IPPA"/>
</dbReference>
<evidence type="ECO:0000256" key="2">
    <source>
        <dbReference type="ARBA" id="ARBA00022729"/>
    </source>
</evidence>
<dbReference type="InterPro" id="IPR018976">
    <property type="entry name" value="Imelysin-like"/>
</dbReference>
<sequence length="322" mass="34891">MIYAAALIATPAVAGVEEAVNDYILPHLAAFTEAAEVLDDAAQESCEAEGLVGPYNAAFDGWMAVADVRLGPSEQGALSLSFWPDKRGFTERTLADLISNKDPVVEDQAAFEEISIAARGFFALERMLYDSQFNDYAEGDYACTLVRALTRDVVDQATALQAQWNDFAPLLLDPGSAGNTTYLDEAEAQRAIYTQILSALEFTKDTRLGRPLGEVARARPTRAEAWRSGRSLTQSVLATEAAVGLAEALADWELPETRAALDAVREQAETITDPSFQNIGDLMKRLDVEILQQKIDAVENAVEVEVGTRYGITPGFNSSDGD</sequence>
<evidence type="ECO:0000313" key="4">
    <source>
        <dbReference type="EMBL" id="EAQ14017.1"/>
    </source>
</evidence>
<protein>
    <submittedName>
        <fullName evidence="4">Hypothetical signal peptide protein</fullName>
    </submittedName>
</protein>